<dbReference type="Pfam" id="PF26138">
    <property type="entry name" value="DUF8040"/>
    <property type="match status" value="1"/>
</dbReference>
<name>A0A9Q1JQC3_9CARY</name>
<feature type="compositionally biased region" description="Basic and acidic residues" evidence="1">
    <location>
        <begin position="95"/>
        <end position="114"/>
    </location>
</feature>
<evidence type="ECO:0000313" key="3">
    <source>
        <dbReference type="EMBL" id="KAJ8429097.1"/>
    </source>
</evidence>
<reference evidence="3" key="1">
    <citation type="submission" date="2022-04" db="EMBL/GenBank/DDBJ databases">
        <title>Carnegiea gigantea Genome sequencing and assembly v2.</title>
        <authorList>
            <person name="Copetti D."/>
            <person name="Sanderson M.J."/>
            <person name="Burquez A."/>
            <person name="Wojciechowski M.F."/>
        </authorList>
    </citation>
    <scope>NUCLEOTIDE SEQUENCE</scope>
    <source>
        <strain evidence="3">SGP5-SGP5p</strain>
        <tissue evidence="3">Aerial part</tissue>
    </source>
</reference>
<feature type="domain" description="DUF8040" evidence="2">
    <location>
        <begin position="243"/>
        <end position="320"/>
    </location>
</feature>
<keyword evidence="4" id="KW-1185">Reference proteome</keyword>
<evidence type="ECO:0000256" key="1">
    <source>
        <dbReference type="SAM" id="MobiDB-lite"/>
    </source>
</evidence>
<dbReference type="Proteomes" id="UP001153076">
    <property type="component" value="Unassembled WGS sequence"/>
</dbReference>
<protein>
    <recommendedName>
        <fullName evidence="2">DUF8040 domain-containing protein</fullName>
    </recommendedName>
</protein>
<feature type="region of interest" description="Disordered" evidence="1">
    <location>
        <begin position="87"/>
        <end position="170"/>
    </location>
</feature>
<accession>A0A9Q1JQC3</accession>
<dbReference type="OrthoDB" id="1851308at2759"/>
<organism evidence="3 4">
    <name type="scientific">Carnegiea gigantea</name>
    <dbReference type="NCBI Taxonomy" id="171969"/>
    <lineage>
        <taxon>Eukaryota</taxon>
        <taxon>Viridiplantae</taxon>
        <taxon>Streptophyta</taxon>
        <taxon>Embryophyta</taxon>
        <taxon>Tracheophyta</taxon>
        <taxon>Spermatophyta</taxon>
        <taxon>Magnoliopsida</taxon>
        <taxon>eudicotyledons</taxon>
        <taxon>Gunneridae</taxon>
        <taxon>Pentapetalae</taxon>
        <taxon>Caryophyllales</taxon>
        <taxon>Cactineae</taxon>
        <taxon>Cactaceae</taxon>
        <taxon>Cactoideae</taxon>
        <taxon>Echinocereeae</taxon>
        <taxon>Carnegiea</taxon>
    </lineage>
</organism>
<dbReference type="EMBL" id="JAKOGI010000937">
    <property type="protein sequence ID" value="KAJ8429097.1"/>
    <property type="molecule type" value="Genomic_DNA"/>
</dbReference>
<gene>
    <name evidence="3" type="ORF">Cgig2_018990</name>
</gene>
<dbReference type="InterPro" id="IPR058353">
    <property type="entry name" value="DUF8040"/>
</dbReference>
<comment type="caution">
    <text evidence="3">The sequence shown here is derived from an EMBL/GenBank/DDBJ whole genome shotgun (WGS) entry which is preliminary data.</text>
</comment>
<dbReference type="AlphaFoldDB" id="A0A9Q1JQC3"/>
<evidence type="ECO:0000313" key="4">
    <source>
        <dbReference type="Proteomes" id="UP001153076"/>
    </source>
</evidence>
<proteinExistence type="predicted"/>
<sequence length="342" mass="39583">MDDSFHLVNMGQMQLTYLNIRMKSVKMEPQHLSMSSIIITTGFESPRPQYHDARLDMSAACPHPQKDHAQFATVCISTRVPKKRKETAIYWNSKAQREREKESEREAEENHDHGQQTWPTKKKKRRSKNSSEECRKPTQKPQSGPKSQKKKGKEKNRSRGGEVRDSYLKKSIGEEQRVRVSSMCSRQMANNLNEEEVVTVGATTALLGAMAVLLRNHNNRDTNNETRILQILRQPYVNRDVDRENYINSVLYCGDTHCLNQIRMRPGPFFKLCEMLDTKHMSVREQVLMFLHLIGHNVRFRAIGESSFVAPADIISKKFNVKYLSDHVDNHLRTVKSARHHS</sequence>
<evidence type="ECO:0000259" key="2">
    <source>
        <dbReference type="Pfam" id="PF26138"/>
    </source>
</evidence>
<feature type="compositionally biased region" description="Basic and acidic residues" evidence="1">
    <location>
        <begin position="155"/>
        <end position="170"/>
    </location>
</feature>